<evidence type="ECO:0000256" key="5">
    <source>
        <dbReference type="SAM" id="MobiDB-lite"/>
    </source>
</evidence>
<protein>
    <recommendedName>
        <fullName evidence="7">Sugar phosphate transporter domain-containing protein</fullName>
    </recommendedName>
</protein>
<evidence type="ECO:0000313" key="8">
    <source>
        <dbReference type="EMBL" id="CAE0674540.1"/>
    </source>
</evidence>
<evidence type="ECO:0000259" key="7">
    <source>
        <dbReference type="Pfam" id="PF03151"/>
    </source>
</evidence>
<dbReference type="InterPro" id="IPR037185">
    <property type="entry name" value="EmrE-like"/>
</dbReference>
<feature type="domain" description="Sugar phosphate transporter" evidence="7">
    <location>
        <begin position="23"/>
        <end position="302"/>
    </location>
</feature>
<accession>A0A7S4DW12</accession>
<feature type="transmembrane region" description="Helical" evidence="6">
    <location>
        <begin position="196"/>
        <end position="218"/>
    </location>
</feature>
<evidence type="ECO:0000256" key="6">
    <source>
        <dbReference type="SAM" id="Phobius"/>
    </source>
</evidence>
<dbReference type="SUPFAM" id="SSF103481">
    <property type="entry name" value="Multidrug resistance efflux transporter EmrE"/>
    <property type="match status" value="1"/>
</dbReference>
<dbReference type="AlphaFoldDB" id="A0A7S4DW12"/>
<keyword evidence="3 6" id="KW-1133">Transmembrane helix</keyword>
<feature type="region of interest" description="Disordered" evidence="5">
    <location>
        <begin position="315"/>
        <end position="338"/>
    </location>
</feature>
<dbReference type="GO" id="GO:0016020">
    <property type="term" value="C:membrane"/>
    <property type="evidence" value="ECO:0007669"/>
    <property type="project" value="UniProtKB-SubCell"/>
</dbReference>
<feature type="transmembrane region" description="Helical" evidence="6">
    <location>
        <begin position="18"/>
        <end position="35"/>
    </location>
</feature>
<feature type="transmembrane region" description="Helical" evidence="6">
    <location>
        <begin position="156"/>
        <end position="175"/>
    </location>
</feature>
<feature type="transmembrane region" description="Helical" evidence="6">
    <location>
        <begin position="47"/>
        <end position="65"/>
    </location>
</feature>
<comment type="subcellular location">
    <subcellularLocation>
        <location evidence="1">Membrane</location>
        <topology evidence="1">Multi-pass membrane protein</topology>
    </subcellularLocation>
</comment>
<reference evidence="8" key="1">
    <citation type="submission" date="2021-01" db="EMBL/GenBank/DDBJ databases">
        <authorList>
            <person name="Corre E."/>
            <person name="Pelletier E."/>
            <person name="Niang G."/>
            <person name="Scheremetjew M."/>
            <person name="Finn R."/>
            <person name="Kale V."/>
            <person name="Holt S."/>
            <person name="Cochrane G."/>
            <person name="Meng A."/>
            <person name="Brown T."/>
            <person name="Cohen L."/>
        </authorList>
    </citation>
    <scope>NUCLEOTIDE SEQUENCE</scope>
    <source>
        <strain evidence="8">CCCM811</strain>
    </source>
</reference>
<evidence type="ECO:0000256" key="4">
    <source>
        <dbReference type="ARBA" id="ARBA00023136"/>
    </source>
</evidence>
<feature type="transmembrane region" description="Helical" evidence="6">
    <location>
        <begin position="287"/>
        <end position="304"/>
    </location>
</feature>
<feature type="compositionally biased region" description="Acidic residues" evidence="5">
    <location>
        <begin position="326"/>
        <end position="338"/>
    </location>
</feature>
<dbReference type="PANTHER" id="PTHR11132">
    <property type="entry name" value="SOLUTE CARRIER FAMILY 35"/>
    <property type="match status" value="1"/>
</dbReference>
<evidence type="ECO:0000256" key="2">
    <source>
        <dbReference type="ARBA" id="ARBA00022692"/>
    </source>
</evidence>
<keyword evidence="2 6" id="KW-0812">Transmembrane</keyword>
<evidence type="ECO:0000256" key="1">
    <source>
        <dbReference type="ARBA" id="ARBA00004141"/>
    </source>
</evidence>
<dbReference type="InterPro" id="IPR004853">
    <property type="entry name" value="Sugar_P_trans_dom"/>
</dbReference>
<keyword evidence="4 6" id="KW-0472">Membrane</keyword>
<sequence length="338" mass="36606">MAATKVVAAAPVYSELDITLSVCAFMAASAGMSIANKMAVNALPLPLMLVGIQCLFTAVLVPIVAWKTVNMGSWSDKLRWFPVSILFVGMLGTSMVALQHCSLGTAVVVRLLSPVLSVAVESTFNRAKFVITPWTIVALATIIGGVALYAVFQSGLSGETIGIVFMVLNMLIGTSERLMQRFLMVENPVNMSDTGFMIYNNSVCFLAMPMLMGIFHEWGSVQAITNVTPVGWTFILWSCLCGASISYVGFRAQRRISATSFLIVANLNKLLVVAFGIIVLGEVYKPLAAIGAFVSLLGGAIYTWDRKMNAKKVQQEQQAPAKKLTEEEEPLIDEEEEV</sequence>
<organism evidence="8">
    <name type="scientific">Lotharella globosa</name>
    <dbReference type="NCBI Taxonomy" id="91324"/>
    <lineage>
        <taxon>Eukaryota</taxon>
        <taxon>Sar</taxon>
        <taxon>Rhizaria</taxon>
        <taxon>Cercozoa</taxon>
        <taxon>Chlorarachniophyceae</taxon>
        <taxon>Lotharella</taxon>
    </lineage>
</organism>
<dbReference type="InterPro" id="IPR050186">
    <property type="entry name" value="TPT_transporter"/>
</dbReference>
<feature type="transmembrane region" description="Helical" evidence="6">
    <location>
        <begin position="230"/>
        <end position="250"/>
    </location>
</feature>
<evidence type="ECO:0000256" key="3">
    <source>
        <dbReference type="ARBA" id="ARBA00022989"/>
    </source>
</evidence>
<dbReference type="Pfam" id="PF03151">
    <property type="entry name" value="TPT"/>
    <property type="match status" value="1"/>
</dbReference>
<proteinExistence type="predicted"/>
<feature type="transmembrane region" description="Helical" evidence="6">
    <location>
        <begin position="129"/>
        <end position="150"/>
    </location>
</feature>
<feature type="transmembrane region" description="Helical" evidence="6">
    <location>
        <begin position="85"/>
        <end position="109"/>
    </location>
</feature>
<gene>
    <name evidence="8" type="ORF">LGLO00237_LOCUS26314</name>
</gene>
<name>A0A7S4DW12_9EUKA</name>
<feature type="transmembrane region" description="Helical" evidence="6">
    <location>
        <begin position="262"/>
        <end position="281"/>
    </location>
</feature>
<dbReference type="EMBL" id="HBIV01036907">
    <property type="protein sequence ID" value="CAE0674540.1"/>
    <property type="molecule type" value="Transcribed_RNA"/>
</dbReference>